<gene>
    <name evidence="1" type="ORF">EL18_00761</name>
</gene>
<evidence type="ECO:0008006" key="3">
    <source>
        <dbReference type="Google" id="ProtNLM"/>
    </source>
</evidence>
<accession>A0A084U9V7</accession>
<dbReference type="Proteomes" id="UP000053675">
    <property type="component" value="Unassembled WGS sequence"/>
</dbReference>
<evidence type="ECO:0000313" key="1">
    <source>
        <dbReference type="EMBL" id="KFB09743.1"/>
    </source>
</evidence>
<organism evidence="1 2">
    <name type="scientific">Nitratireductor basaltis</name>
    <dbReference type="NCBI Taxonomy" id="472175"/>
    <lineage>
        <taxon>Bacteria</taxon>
        <taxon>Pseudomonadati</taxon>
        <taxon>Pseudomonadota</taxon>
        <taxon>Alphaproteobacteria</taxon>
        <taxon>Hyphomicrobiales</taxon>
        <taxon>Phyllobacteriaceae</taxon>
        <taxon>Nitratireductor</taxon>
    </lineage>
</organism>
<keyword evidence="2" id="KW-1185">Reference proteome</keyword>
<name>A0A084U9V7_9HYPH</name>
<comment type="caution">
    <text evidence="1">The sequence shown here is derived from an EMBL/GenBank/DDBJ whole genome shotgun (WGS) entry which is preliminary data.</text>
</comment>
<evidence type="ECO:0000313" key="2">
    <source>
        <dbReference type="Proteomes" id="UP000053675"/>
    </source>
</evidence>
<dbReference type="EMBL" id="JMQM01000001">
    <property type="protein sequence ID" value="KFB09743.1"/>
    <property type="molecule type" value="Genomic_DNA"/>
</dbReference>
<sequence>MQAMEPAIEARRSPRMMLGTTKGLVATLVLTLFALSACSFPSDMRGTSDEIRGTVMVVGVIGSDKAGPRESEIINRIADHYNARVMWVTGEAHRLVSDLEQGKIHLLAGAIPQSTPFGRKIGLSRPLAYTIIGGDRHKTVLAVRKGENAFLLQVNRAIGTSP</sequence>
<dbReference type="Gene3D" id="3.40.190.10">
    <property type="entry name" value="Periplasmic binding protein-like II"/>
    <property type="match status" value="1"/>
</dbReference>
<proteinExistence type="predicted"/>
<dbReference type="AlphaFoldDB" id="A0A084U9V7"/>
<dbReference type="eggNOG" id="COG0834">
    <property type="taxonomic scope" value="Bacteria"/>
</dbReference>
<protein>
    <recommendedName>
        <fullName evidence="3">Lipoprotein</fullName>
    </recommendedName>
</protein>
<reference evidence="1 2" key="1">
    <citation type="submission" date="2014-05" db="EMBL/GenBank/DDBJ databases">
        <title>Draft Genome Sequence of Nitratireductor basaltis Strain UMTGB225, A Marine Bacterium Isolated from Green Barrel Tunicate.</title>
        <authorList>
            <person name="Gan H.Y."/>
        </authorList>
    </citation>
    <scope>NUCLEOTIDE SEQUENCE [LARGE SCALE GENOMIC DNA]</scope>
    <source>
        <strain evidence="1 2">UMTGB225</strain>
    </source>
</reference>
<dbReference type="PATRIC" id="fig|472175.3.peg.774"/>
<dbReference type="STRING" id="472175.EL18_00761"/>